<dbReference type="AlphaFoldDB" id="A0A3E0VU04"/>
<dbReference type="Proteomes" id="UP000256709">
    <property type="component" value="Unassembled WGS sequence"/>
</dbReference>
<sequence>MTSTSTWQQAAPPAASPDDIAVFGAGEVAYALSLCSEEARERASRFLQVEPGFVTPQIAALGASSLIARGELTIDGEALVPSGGIRLLIGVLQNAVRFTEMAMVNEDGPEAALYVQSAELSLLLQPGSMSTWSMVVKAPEAADSALLKQVIDDNARRHPDGVAYFGTELVGGEPAGADVVARSSNNLFVRPSGVFAWDVADVRATDGDSVVQERTENTSTAALLDRLADFVRLPAR</sequence>
<comment type="caution">
    <text evidence="1">The sequence shown here is derived from an EMBL/GenBank/DDBJ whole genome shotgun (WGS) entry which is preliminary data.</text>
</comment>
<evidence type="ECO:0000313" key="2">
    <source>
        <dbReference type="Proteomes" id="UP000256709"/>
    </source>
</evidence>
<evidence type="ECO:0000313" key="1">
    <source>
        <dbReference type="EMBL" id="RFA13366.1"/>
    </source>
</evidence>
<name>A0A3E0VU04_9MICO</name>
<dbReference type="EMBL" id="NBXA01000018">
    <property type="protein sequence ID" value="RFA13366.1"/>
    <property type="molecule type" value="Genomic_DNA"/>
</dbReference>
<organism evidence="1 2">
    <name type="scientific">Subtercola boreus</name>
    <dbReference type="NCBI Taxonomy" id="120213"/>
    <lineage>
        <taxon>Bacteria</taxon>
        <taxon>Bacillati</taxon>
        <taxon>Actinomycetota</taxon>
        <taxon>Actinomycetes</taxon>
        <taxon>Micrococcales</taxon>
        <taxon>Microbacteriaceae</taxon>
        <taxon>Subtercola</taxon>
    </lineage>
</organism>
<dbReference type="RefSeq" id="WP_116282785.1">
    <property type="nucleotide sequence ID" value="NZ_NBXA01000018.1"/>
</dbReference>
<dbReference type="OrthoDB" id="4858440at2"/>
<gene>
    <name evidence="1" type="ORF">B7R21_08375</name>
</gene>
<reference evidence="1 2" key="1">
    <citation type="submission" date="2017-04" db="EMBL/GenBank/DDBJ databases">
        <title>Comparative genome analysis of Subtercola boreus.</title>
        <authorList>
            <person name="Cho Y.-J."/>
            <person name="Cho A."/>
            <person name="Kim O.-S."/>
            <person name="Lee J.-I."/>
        </authorList>
    </citation>
    <scope>NUCLEOTIDE SEQUENCE [LARGE SCALE GENOMIC DNA]</scope>
    <source>
        <strain evidence="1 2">P27444</strain>
    </source>
</reference>
<accession>A0A3E0VU04</accession>
<proteinExistence type="predicted"/>
<protein>
    <submittedName>
        <fullName evidence="1">Uncharacterized protein</fullName>
    </submittedName>
</protein>